<dbReference type="InterPro" id="IPR036867">
    <property type="entry name" value="R3H_dom_sf"/>
</dbReference>
<dbReference type="CDD" id="cd06007">
    <property type="entry name" value="R3H_DEXH_helicase"/>
    <property type="match status" value="1"/>
</dbReference>
<feature type="compositionally biased region" description="Acidic residues" evidence="11">
    <location>
        <begin position="1001"/>
        <end position="1029"/>
    </location>
</feature>
<dbReference type="Pfam" id="PF00270">
    <property type="entry name" value="DEAD"/>
    <property type="match status" value="1"/>
</dbReference>
<dbReference type="Gene3D" id="3.40.50.300">
    <property type="entry name" value="P-loop containing nucleotide triphosphate hydrolases"/>
    <property type="match status" value="2"/>
</dbReference>
<dbReference type="InterPro" id="IPR014001">
    <property type="entry name" value="Helicase_ATP-bd"/>
</dbReference>
<dbReference type="SMART" id="SM00487">
    <property type="entry name" value="DEXDc"/>
    <property type="match status" value="1"/>
</dbReference>
<gene>
    <name evidence="15" type="ORF">L1049_024491</name>
</gene>
<dbReference type="CDD" id="cd17917">
    <property type="entry name" value="DEXHc_RHA-like"/>
    <property type="match status" value="1"/>
</dbReference>
<keyword evidence="5" id="KW-0067">ATP-binding</keyword>
<feature type="region of interest" description="Disordered" evidence="11">
    <location>
        <begin position="69"/>
        <end position="95"/>
    </location>
</feature>
<dbReference type="PROSITE" id="PS51061">
    <property type="entry name" value="R3H"/>
    <property type="match status" value="1"/>
</dbReference>
<dbReference type="FunFam" id="1.20.120.1080:FF:000011">
    <property type="entry name" value="DExH-box ATP-dependent RNA helicase DExH6"/>
    <property type="match status" value="1"/>
</dbReference>
<comment type="catalytic activity">
    <reaction evidence="9">
        <text>ATP + H2O = ADP + phosphate + H(+)</text>
        <dbReference type="Rhea" id="RHEA:13065"/>
        <dbReference type="ChEBI" id="CHEBI:15377"/>
        <dbReference type="ChEBI" id="CHEBI:15378"/>
        <dbReference type="ChEBI" id="CHEBI:30616"/>
        <dbReference type="ChEBI" id="CHEBI:43474"/>
        <dbReference type="ChEBI" id="CHEBI:456216"/>
        <dbReference type="EC" id="3.6.4.12"/>
    </reaction>
</comment>
<dbReference type="FunFam" id="1.25.40.20:FF:000232">
    <property type="entry name" value="DExH-box ATP-dependent RNA helicase DExH6"/>
    <property type="match status" value="1"/>
</dbReference>
<evidence type="ECO:0000313" key="15">
    <source>
        <dbReference type="EMBL" id="KAK9285300.1"/>
    </source>
</evidence>
<dbReference type="FunFam" id="3.30.1370.50:FF:000002">
    <property type="entry name" value="Immunoglobulin mu DNA-binding protein 2"/>
    <property type="match status" value="1"/>
</dbReference>
<keyword evidence="4" id="KW-0347">Helicase</keyword>
<dbReference type="SMART" id="SM00490">
    <property type="entry name" value="HELICc"/>
    <property type="match status" value="1"/>
</dbReference>
<keyword evidence="6" id="KW-0694">RNA-binding</keyword>
<evidence type="ECO:0000259" key="13">
    <source>
        <dbReference type="PROSITE" id="PS51192"/>
    </source>
</evidence>
<dbReference type="InterPro" id="IPR001650">
    <property type="entry name" value="Helicase_C-like"/>
</dbReference>
<keyword evidence="7" id="KW-0539">Nucleus</keyword>
<feature type="domain" description="Helicase ATP-binding" evidence="13">
    <location>
        <begin position="196"/>
        <end position="376"/>
    </location>
</feature>
<dbReference type="FunFam" id="3.40.50.300:FF:000860">
    <property type="entry name" value="DExH-box ATP-dependent RNA helicase DExH6"/>
    <property type="match status" value="1"/>
</dbReference>
<dbReference type="Pfam" id="PF01424">
    <property type="entry name" value="R3H"/>
    <property type="match status" value="1"/>
</dbReference>
<reference evidence="15 16" key="1">
    <citation type="journal article" date="2024" name="Plant J.">
        <title>Genome sequences and population genomics reveal climatic adaptation and genomic divergence between two closely related sweetgum species.</title>
        <authorList>
            <person name="Xu W.Q."/>
            <person name="Ren C.Q."/>
            <person name="Zhang X.Y."/>
            <person name="Comes H.P."/>
            <person name="Liu X.H."/>
            <person name="Li Y.G."/>
            <person name="Kettle C.J."/>
            <person name="Jalonen R."/>
            <person name="Gaisberger H."/>
            <person name="Ma Y.Z."/>
            <person name="Qiu Y.X."/>
        </authorList>
    </citation>
    <scope>NUCLEOTIDE SEQUENCE [LARGE SCALE GENOMIC DNA]</scope>
    <source>
        <strain evidence="15">Hangzhou</strain>
    </source>
</reference>
<dbReference type="SUPFAM" id="SSF48403">
    <property type="entry name" value="Ankyrin repeat"/>
    <property type="match status" value="1"/>
</dbReference>
<evidence type="ECO:0000256" key="10">
    <source>
        <dbReference type="ARBA" id="ARBA00060772"/>
    </source>
</evidence>
<feature type="domain" description="Helicase C-terminal" evidence="14">
    <location>
        <begin position="547"/>
        <end position="721"/>
    </location>
</feature>
<dbReference type="InterPro" id="IPR007502">
    <property type="entry name" value="Helicase-assoc_dom"/>
</dbReference>
<dbReference type="PANTHER" id="PTHR18934">
    <property type="entry name" value="ATP-DEPENDENT RNA HELICASE"/>
    <property type="match status" value="1"/>
</dbReference>
<dbReference type="Gene3D" id="1.20.120.1080">
    <property type="match status" value="1"/>
</dbReference>
<evidence type="ECO:0000256" key="1">
    <source>
        <dbReference type="ARBA" id="ARBA00004123"/>
    </source>
</evidence>
<evidence type="ECO:0000313" key="16">
    <source>
        <dbReference type="Proteomes" id="UP001415857"/>
    </source>
</evidence>
<evidence type="ECO:0000256" key="7">
    <source>
        <dbReference type="ARBA" id="ARBA00023242"/>
    </source>
</evidence>
<dbReference type="Gene3D" id="3.30.1370.50">
    <property type="entry name" value="R3H-like domain"/>
    <property type="match status" value="1"/>
</dbReference>
<dbReference type="InterPro" id="IPR011709">
    <property type="entry name" value="DEAD-box_helicase_OB_fold"/>
</dbReference>
<evidence type="ECO:0000256" key="5">
    <source>
        <dbReference type="ARBA" id="ARBA00022840"/>
    </source>
</evidence>
<name>A0AAP0RUZ2_LIQFO</name>
<dbReference type="GO" id="GO:0005524">
    <property type="term" value="F:ATP binding"/>
    <property type="evidence" value="ECO:0007669"/>
    <property type="project" value="UniProtKB-KW"/>
</dbReference>
<dbReference type="SMART" id="SM00847">
    <property type="entry name" value="HA2"/>
    <property type="match status" value="1"/>
</dbReference>
<dbReference type="AlphaFoldDB" id="A0AAP0RUZ2"/>
<dbReference type="GO" id="GO:0003677">
    <property type="term" value="F:DNA binding"/>
    <property type="evidence" value="ECO:0007669"/>
    <property type="project" value="UniProtKB-ARBA"/>
</dbReference>
<dbReference type="InterPro" id="IPR034083">
    <property type="entry name" value="R3H_DEXH_helicase"/>
</dbReference>
<dbReference type="GO" id="GO:0005634">
    <property type="term" value="C:nucleus"/>
    <property type="evidence" value="ECO:0007669"/>
    <property type="project" value="UniProtKB-SubCell"/>
</dbReference>
<dbReference type="Pfam" id="PF00271">
    <property type="entry name" value="Helicase_C"/>
    <property type="match status" value="1"/>
</dbReference>
<dbReference type="InterPro" id="IPR027417">
    <property type="entry name" value="P-loop_NTPase"/>
</dbReference>
<feature type="region of interest" description="Disordered" evidence="11">
    <location>
        <begin position="999"/>
        <end position="1046"/>
    </location>
</feature>
<comment type="catalytic activity">
    <reaction evidence="8">
        <text>ATP + H2O = ADP + phosphate + H(+)</text>
        <dbReference type="Rhea" id="RHEA:13065"/>
        <dbReference type="ChEBI" id="CHEBI:15377"/>
        <dbReference type="ChEBI" id="CHEBI:15378"/>
        <dbReference type="ChEBI" id="CHEBI:30616"/>
        <dbReference type="ChEBI" id="CHEBI:43474"/>
        <dbReference type="ChEBI" id="CHEBI:456216"/>
        <dbReference type="EC" id="3.6.4.13"/>
    </reaction>
</comment>
<proteinExistence type="inferred from homology"/>
<evidence type="ECO:0000256" key="6">
    <source>
        <dbReference type="ARBA" id="ARBA00022884"/>
    </source>
</evidence>
<feature type="compositionally biased region" description="Polar residues" evidence="11">
    <location>
        <begin position="1159"/>
        <end position="1172"/>
    </location>
</feature>
<protein>
    <recommendedName>
        <fullName evidence="17">RNA helicase</fullName>
    </recommendedName>
</protein>
<dbReference type="SMART" id="SM00393">
    <property type="entry name" value="R3H"/>
    <property type="match status" value="1"/>
</dbReference>
<dbReference type="GO" id="GO:0003678">
    <property type="term" value="F:DNA helicase activity"/>
    <property type="evidence" value="ECO:0007669"/>
    <property type="project" value="UniProtKB-EC"/>
</dbReference>
<feature type="region of interest" description="Disordered" evidence="11">
    <location>
        <begin position="1"/>
        <end position="23"/>
    </location>
</feature>
<comment type="caution">
    <text evidence="15">The sequence shown here is derived from an EMBL/GenBank/DDBJ whole genome shotgun (WGS) entry which is preliminary data.</text>
</comment>
<feature type="compositionally biased region" description="Basic residues" evidence="11">
    <location>
        <begin position="1"/>
        <end position="10"/>
    </location>
</feature>
<feature type="compositionally biased region" description="Polar residues" evidence="11">
    <location>
        <begin position="69"/>
        <end position="79"/>
    </location>
</feature>
<evidence type="ECO:0000256" key="11">
    <source>
        <dbReference type="SAM" id="MobiDB-lite"/>
    </source>
</evidence>
<evidence type="ECO:0000259" key="14">
    <source>
        <dbReference type="PROSITE" id="PS51194"/>
    </source>
</evidence>
<dbReference type="CDD" id="cd18791">
    <property type="entry name" value="SF2_C_RHA"/>
    <property type="match status" value="1"/>
</dbReference>
<organism evidence="15 16">
    <name type="scientific">Liquidambar formosana</name>
    <name type="common">Formosan gum</name>
    <dbReference type="NCBI Taxonomy" id="63359"/>
    <lineage>
        <taxon>Eukaryota</taxon>
        <taxon>Viridiplantae</taxon>
        <taxon>Streptophyta</taxon>
        <taxon>Embryophyta</taxon>
        <taxon>Tracheophyta</taxon>
        <taxon>Spermatophyta</taxon>
        <taxon>Magnoliopsida</taxon>
        <taxon>eudicotyledons</taxon>
        <taxon>Gunneridae</taxon>
        <taxon>Pentapetalae</taxon>
        <taxon>Saxifragales</taxon>
        <taxon>Altingiaceae</taxon>
        <taxon>Liquidambar</taxon>
    </lineage>
</organism>
<dbReference type="PROSITE" id="PS51192">
    <property type="entry name" value="HELICASE_ATP_BIND_1"/>
    <property type="match status" value="1"/>
</dbReference>
<comment type="similarity">
    <text evidence="10">Belongs to the DExH box helicase family.</text>
</comment>
<dbReference type="PANTHER" id="PTHR18934:SF213">
    <property type="entry name" value="3'-5' RNA HELICASE YTHDC2"/>
    <property type="match status" value="1"/>
</dbReference>
<dbReference type="GO" id="GO:0003724">
    <property type="term" value="F:RNA helicase activity"/>
    <property type="evidence" value="ECO:0007669"/>
    <property type="project" value="UniProtKB-EC"/>
</dbReference>
<feature type="compositionally biased region" description="Polar residues" evidence="11">
    <location>
        <begin position="1180"/>
        <end position="1203"/>
    </location>
</feature>
<comment type="subcellular location">
    <subcellularLocation>
        <location evidence="1">Nucleus</location>
    </subcellularLocation>
</comment>
<dbReference type="Pfam" id="PF21010">
    <property type="entry name" value="HA2_C"/>
    <property type="match status" value="1"/>
</dbReference>
<feature type="domain" description="R3H" evidence="12">
    <location>
        <begin position="23"/>
        <end position="86"/>
    </location>
</feature>
<feature type="region of interest" description="Disordered" evidence="11">
    <location>
        <begin position="1159"/>
        <end position="1241"/>
    </location>
</feature>
<evidence type="ECO:0000256" key="2">
    <source>
        <dbReference type="ARBA" id="ARBA00022741"/>
    </source>
</evidence>
<dbReference type="SUPFAM" id="SSF82708">
    <property type="entry name" value="R3H domain"/>
    <property type="match status" value="1"/>
</dbReference>
<keyword evidence="16" id="KW-1185">Reference proteome</keyword>
<keyword evidence="3" id="KW-0378">Hydrolase</keyword>
<dbReference type="Gene3D" id="1.25.40.20">
    <property type="entry name" value="Ankyrin repeat-containing domain"/>
    <property type="match status" value="1"/>
</dbReference>
<dbReference type="SUPFAM" id="SSF52540">
    <property type="entry name" value="P-loop containing nucleoside triphosphate hydrolases"/>
    <property type="match status" value="2"/>
</dbReference>
<dbReference type="GO" id="GO:0003723">
    <property type="term" value="F:RNA binding"/>
    <property type="evidence" value="ECO:0007669"/>
    <property type="project" value="UniProtKB-KW"/>
</dbReference>
<evidence type="ECO:0000256" key="8">
    <source>
        <dbReference type="ARBA" id="ARBA00047984"/>
    </source>
</evidence>
<accession>A0AAP0RUZ2</accession>
<dbReference type="PROSITE" id="PS51194">
    <property type="entry name" value="HELICASE_CTER"/>
    <property type="match status" value="1"/>
</dbReference>
<dbReference type="EMBL" id="JBBPBK010000005">
    <property type="protein sequence ID" value="KAK9285300.1"/>
    <property type="molecule type" value="Genomic_DNA"/>
</dbReference>
<evidence type="ECO:0000259" key="12">
    <source>
        <dbReference type="PROSITE" id="PS51061"/>
    </source>
</evidence>
<evidence type="ECO:0000256" key="4">
    <source>
        <dbReference type="ARBA" id="ARBA00022806"/>
    </source>
</evidence>
<dbReference type="FunFam" id="3.40.50.300:FF:000526">
    <property type="entry name" value="DExH-box ATP-dependent RNA helicase DExH3"/>
    <property type="match status" value="1"/>
</dbReference>
<evidence type="ECO:0000256" key="9">
    <source>
        <dbReference type="ARBA" id="ARBA00047995"/>
    </source>
</evidence>
<dbReference type="GO" id="GO:0016787">
    <property type="term" value="F:hydrolase activity"/>
    <property type="evidence" value="ECO:0007669"/>
    <property type="project" value="UniProtKB-KW"/>
</dbReference>
<evidence type="ECO:0008006" key="17">
    <source>
        <dbReference type="Google" id="ProtNLM"/>
    </source>
</evidence>
<dbReference type="Pfam" id="PF07717">
    <property type="entry name" value="OB_NTP_bind"/>
    <property type="match status" value="1"/>
</dbReference>
<evidence type="ECO:0000256" key="3">
    <source>
        <dbReference type="ARBA" id="ARBA00022801"/>
    </source>
</evidence>
<dbReference type="Proteomes" id="UP001415857">
    <property type="component" value="Unassembled WGS sequence"/>
</dbReference>
<dbReference type="InterPro" id="IPR036770">
    <property type="entry name" value="Ankyrin_rpt-contain_sf"/>
</dbReference>
<dbReference type="InterPro" id="IPR001374">
    <property type="entry name" value="R3H_dom"/>
</dbReference>
<dbReference type="InterPro" id="IPR011545">
    <property type="entry name" value="DEAD/DEAH_box_helicase_dom"/>
</dbReference>
<keyword evidence="2" id="KW-0547">Nucleotide-binding</keyword>
<sequence length="1241" mass="137569">MTRSGKKRQKKGEEGQQNPSVAEATRIRISQLLQKFRTSNDQVYTFEDNLTNCERAVVHELCRKMGMVSKSSGRGNQRRVSVSKTKKKVHNMKGKESLPSLTFSEEAKEVLQEFFTRYPPDDGEVDEEMIGKHSGKADKKRAKKDDIFCKPIMNKAEIAKKLELLASKIEKAPNLRKITEERSKLPIASFRDVITSTIESHQQVVLISGETGCGKTTQVPQFLLEYIWGKGEACKIVCTQPRRISATSVAERISQERGENVGDNVGYKIRLECKGGRHSSIVFCTNGILLRVLVSKGTGTLKIKGSNKPAKDDISDITHIIVDEIHERDRYSDFMLAILRDMLPSHPHLRLILMSATIDAERFSQYFGGCPIIRVPGFTYPVKTFYLEDVLSILKSTESNHLDSDSISVLTEDPDLVEEDKFALDEAIHLAWSNDEFDPLLDLVSSEGTPKVFNYQHSSTGLTPLMVFAGKGRVGDVCMLLSLGADCSLRANDGATALELAARENQGETAEMIKKHMENSLSDTPGEQQLLDKYLATINPELIDVVLIEQLLRKICIDSKDGAVLVFLPGWDDINRTRERLLAIPLFKDSSKFLIISLHSMVPSMEQKKVFRRPPPGCRKIVLSTNIAETAITIEDVVYVIDSGRMKEKSYDPYNNVSTLHSSWVSKASAKQREGRAGRCQSGICYHLYSKLRAASLPEFQVPEIKRMPIEELCLQVKLLDPNCKIEDFLRKTLDPPVFETIRNAIIVLQDVGALSLDEKLTELGEKIGSLPVHPLTSKMLFFAILLNCLDPALTLACASEYRDPFTLPMLPNEKKRAAAAKSELASLYGGHSDQLAVIAAFECWKIAKEKGQEARFCSQYFVSSSIMYMLFGMRKQLQNELIRNGFIPEDVSSCSLNGRDPGILHAVLVAGLYPMVGRLHSPYKSGKRFVVETAGGDKVRIHPQSTNFKLLFKKSDDAPLMIYDEITRGDGGMHIRNCTVIGPLPLLLLATEIVVTPAKDDDDDDDDGNDDDDDDESDDEEDDTDEDGKEMHNKSGGQPGEKIMSSPDNAVAVVVDRWLSFQSTALDVAQIYCLRERLSAAILFKVTHSRKVLPPLLGASIYAIACILSYDGLSGISLPLESVDSLTSMVNATEIDKSAPGKRGMGHNQNGFLKSLMSQDTGQNSHSNYQKTRAGASKGTINMNDLSNNNVRPRFTSVSVNPYQRPPSQSPGLVGYGSGSYGPYGPRGDSSKRQRGNGSR</sequence>